<dbReference type="AlphaFoldDB" id="A0A8K0CSG2"/>
<gene>
    <name evidence="1" type="ORF">ILUMI_16356</name>
</gene>
<comment type="caution">
    <text evidence="1">The sequence shown here is derived from an EMBL/GenBank/DDBJ whole genome shotgun (WGS) entry which is preliminary data.</text>
</comment>
<proteinExistence type="predicted"/>
<evidence type="ECO:0000313" key="1">
    <source>
        <dbReference type="EMBL" id="KAF2889818.1"/>
    </source>
</evidence>
<dbReference type="Proteomes" id="UP000801492">
    <property type="component" value="Unassembled WGS sequence"/>
</dbReference>
<sequence>MFGSSDWSGCLQKRRSVKRWILGSQLGELDTVWPGAAYVTNADQGNAILEMTDNSRFISTVRIRETLQLTCSLKAIRRRLHENGIHNR</sequence>
<organism evidence="1 2">
    <name type="scientific">Ignelater luminosus</name>
    <name type="common">Cucubano</name>
    <name type="synonym">Pyrophorus luminosus</name>
    <dbReference type="NCBI Taxonomy" id="2038154"/>
    <lineage>
        <taxon>Eukaryota</taxon>
        <taxon>Metazoa</taxon>
        <taxon>Ecdysozoa</taxon>
        <taxon>Arthropoda</taxon>
        <taxon>Hexapoda</taxon>
        <taxon>Insecta</taxon>
        <taxon>Pterygota</taxon>
        <taxon>Neoptera</taxon>
        <taxon>Endopterygota</taxon>
        <taxon>Coleoptera</taxon>
        <taxon>Polyphaga</taxon>
        <taxon>Elateriformia</taxon>
        <taxon>Elateroidea</taxon>
        <taxon>Elateridae</taxon>
        <taxon>Agrypninae</taxon>
        <taxon>Pyrophorini</taxon>
        <taxon>Ignelater</taxon>
    </lineage>
</organism>
<protein>
    <submittedName>
        <fullName evidence="1">Uncharacterized protein</fullName>
    </submittedName>
</protein>
<reference evidence="1" key="1">
    <citation type="submission" date="2019-08" db="EMBL/GenBank/DDBJ databases">
        <title>The genome of the North American firefly Photinus pyralis.</title>
        <authorList>
            <consortium name="Photinus pyralis genome working group"/>
            <person name="Fallon T.R."/>
            <person name="Sander Lower S.E."/>
            <person name="Weng J.-K."/>
        </authorList>
    </citation>
    <scope>NUCLEOTIDE SEQUENCE</scope>
    <source>
        <strain evidence="1">TRF0915ILg1</strain>
        <tissue evidence="1">Whole body</tissue>
    </source>
</reference>
<name>A0A8K0CSG2_IGNLU</name>
<dbReference type="EMBL" id="VTPC01062098">
    <property type="protein sequence ID" value="KAF2889818.1"/>
    <property type="molecule type" value="Genomic_DNA"/>
</dbReference>
<evidence type="ECO:0000313" key="2">
    <source>
        <dbReference type="Proteomes" id="UP000801492"/>
    </source>
</evidence>
<keyword evidence="2" id="KW-1185">Reference proteome</keyword>
<accession>A0A8K0CSG2</accession>